<evidence type="ECO:0000313" key="3">
    <source>
        <dbReference type="Proteomes" id="UP000826656"/>
    </source>
</evidence>
<accession>A0ABQ7UW44</accession>
<protein>
    <submittedName>
        <fullName evidence="2">Uncharacterized protein</fullName>
    </submittedName>
</protein>
<evidence type="ECO:0000256" key="1">
    <source>
        <dbReference type="SAM" id="MobiDB-lite"/>
    </source>
</evidence>
<feature type="region of interest" description="Disordered" evidence="1">
    <location>
        <begin position="1"/>
        <end position="53"/>
    </location>
</feature>
<feature type="compositionally biased region" description="Basic and acidic residues" evidence="1">
    <location>
        <begin position="1"/>
        <end position="12"/>
    </location>
</feature>
<proteinExistence type="predicted"/>
<name>A0ABQ7UW44_SOLTU</name>
<gene>
    <name evidence="2" type="ORF">KY290_025739</name>
</gene>
<dbReference type="Proteomes" id="UP000826656">
    <property type="component" value="Unassembled WGS sequence"/>
</dbReference>
<sequence length="70" mass="7654">MKVRKSDKEWRNALDSCTRSGSSSCQSSRQGESSSPILGKPKPTPKKLLDRSSTLYICPPAAARSRSKLT</sequence>
<evidence type="ECO:0000313" key="2">
    <source>
        <dbReference type="EMBL" id="KAH0755469.1"/>
    </source>
</evidence>
<keyword evidence="3" id="KW-1185">Reference proteome</keyword>
<organism evidence="2 3">
    <name type="scientific">Solanum tuberosum</name>
    <name type="common">Potato</name>
    <dbReference type="NCBI Taxonomy" id="4113"/>
    <lineage>
        <taxon>Eukaryota</taxon>
        <taxon>Viridiplantae</taxon>
        <taxon>Streptophyta</taxon>
        <taxon>Embryophyta</taxon>
        <taxon>Tracheophyta</taxon>
        <taxon>Spermatophyta</taxon>
        <taxon>Magnoliopsida</taxon>
        <taxon>eudicotyledons</taxon>
        <taxon>Gunneridae</taxon>
        <taxon>Pentapetalae</taxon>
        <taxon>asterids</taxon>
        <taxon>lamiids</taxon>
        <taxon>Solanales</taxon>
        <taxon>Solanaceae</taxon>
        <taxon>Solanoideae</taxon>
        <taxon>Solaneae</taxon>
        <taxon>Solanum</taxon>
    </lineage>
</organism>
<feature type="compositionally biased region" description="Low complexity" evidence="1">
    <location>
        <begin position="16"/>
        <end position="41"/>
    </location>
</feature>
<reference evidence="2 3" key="1">
    <citation type="journal article" date="2021" name="bioRxiv">
        <title>Chromosome-scale and haplotype-resolved genome assembly of a tetraploid potato cultivar.</title>
        <authorList>
            <person name="Sun H."/>
            <person name="Jiao W.-B."/>
            <person name="Krause K."/>
            <person name="Campoy J.A."/>
            <person name="Goel M."/>
            <person name="Folz-Donahue K."/>
            <person name="Kukat C."/>
            <person name="Huettel B."/>
            <person name="Schneeberger K."/>
        </authorList>
    </citation>
    <scope>NUCLEOTIDE SEQUENCE [LARGE SCALE GENOMIC DNA]</scope>
    <source>
        <strain evidence="2">SolTubOtavaFocal</strain>
        <tissue evidence="2">Leaves</tissue>
    </source>
</reference>
<comment type="caution">
    <text evidence="2">The sequence shown here is derived from an EMBL/GenBank/DDBJ whole genome shotgun (WGS) entry which is preliminary data.</text>
</comment>
<dbReference type="EMBL" id="JAIVGD010000018">
    <property type="protein sequence ID" value="KAH0755469.1"/>
    <property type="molecule type" value="Genomic_DNA"/>
</dbReference>